<organism evidence="1 2">
    <name type="scientific">Grylomicrobium aquisgranensis</name>
    <dbReference type="NCBI Taxonomy" id="2926318"/>
    <lineage>
        <taxon>Bacteria</taxon>
        <taxon>Bacillati</taxon>
        <taxon>Bacillota</taxon>
        <taxon>Erysipelotrichia</taxon>
        <taxon>Erysipelotrichales</taxon>
        <taxon>Erysipelotrichaceae</taxon>
        <taxon>Grylomicrobium</taxon>
    </lineage>
</organism>
<evidence type="ECO:0000313" key="2">
    <source>
        <dbReference type="Proteomes" id="UP001286174"/>
    </source>
</evidence>
<dbReference type="Pfam" id="PF18143">
    <property type="entry name" value="HAD_SAK_2"/>
    <property type="match status" value="1"/>
</dbReference>
<accession>A0AB35U619</accession>
<reference evidence="1 2" key="1">
    <citation type="submission" date="2022-03" db="EMBL/GenBank/DDBJ databases">
        <title>Novel taxa within the pig intestine.</title>
        <authorList>
            <person name="Wylensek D."/>
            <person name="Bishof K."/>
            <person name="Afrizal A."/>
            <person name="Clavel T."/>
        </authorList>
    </citation>
    <scope>NUCLEOTIDE SEQUENCE [LARGE SCALE GENOMIC DNA]</scope>
    <source>
        <strain evidence="1 2">CLA-KB-P133</strain>
    </source>
</reference>
<gene>
    <name evidence="1" type="ORF">MOZ60_08730</name>
</gene>
<evidence type="ECO:0000313" key="1">
    <source>
        <dbReference type="EMBL" id="MDX8420176.1"/>
    </source>
</evidence>
<dbReference type="EMBL" id="JALBUR010000025">
    <property type="protein sequence ID" value="MDX8420176.1"/>
    <property type="molecule type" value="Genomic_DNA"/>
</dbReference>
<dbReference type="RefSeq" id="WP_370596391.1">
    <property type="nucleotide sequence ID" value="NZ_JALBUR010000025.1"/>
</dbReference>
<dbReference type="Proteomes" id="UP001286174">
    <property type="component" value="Unassembled WGS sequence"/>
</dbReference>
<name>A0AB35U619_9FIRM</name>
<keyword evidence="2" id="KW-1185">Reference proteome</keyword>
<dbReference type="AlphaFoldDB" id="A0AB35U619"/>
<comment type="caution">
    <text evidence="1">The sequence shown here is derived from an EMBL/GenBank/DDBJ whole genome shotgun (WGS) entry which is preliminary data.</text>
</comment>
<protein>
    <submittedName>
        <fullName evidence="1">HAD domain-containing protein</fullName>
    </submittedName>
</protein>
<sequence length="192" mass="22293">MESLDTLKLMHALHQCERTAAHNRQNGRSKIYAFLDFDGVINVFYPPGSPQYEHLVELSKQNVPFQFSDEDCLNRLSSLCLDYDINLIISSSWRYSGLAYCQDYLVKGGLDQNVKVTGMTSDVIGKTREELILQYLQEHPDYSGFLILDDMSMPHLYKYLVHCDSMHGYDEKQDEKARQILQDQRLFPITQK</sequence>
<proteinExistence type="predicted"/>